<dbReference type="OrthoDB" id="3687641at2759"/>
<organism evidence="3 4">
    <name type="scientific">Aspergillus niger (strain ATCC 1015 / CBS 113.46 / FGSC A1144 / LSHB Ac4 / NCTC 3858a / NRRL 328 / USDA 3528.7)</name>
    <dbReference type="NCBI Taxonomy" id="380704"/>
    <lineage>
        <taxon>Eukaryota</taxon>
        <taxon>Fungi</taxon>
        <taxon>Dikarya</taxon>
        <taxon>Ascomycota</taxon>
        <taxon>Pezizomycotina</taxon>
        <taxon>Eurotiomycetes</taxon>
        <taxon>Eurotiomycetidae</taxon>
        <taxon>Eurotiales</taxon>
        <taxon>Aspergillaceae</taxon>
        <taxon>Aspergillus</taxon>
        <taxon>Aspergillus subgen. Circumdati</taxon>
    </lineage>
</organism>
<evidence type="ECO:0000256" key="2">
    <source>
        <dbReference type="SAM" id="Phobius"/>
    </source>
</evidence>
<name>G3XT40_ASPNA</name>
<protein>
    <submittedName>
        <fullName evidence="3">Uncharacterized protein</fullName>
    </submittedName>
</protein>
<dbReference type="InterPro" id="IPR021765">
    <property type="entry name" value="UstYa-like"/>
</dbReference>
<sequence>MFKYSRLLQSSECEEKYHDPVNAADDDSFPEFPRAQRGPKHGISWLRRYWCSVAVHIALLLLNGLLVTLYASMFLMPKTHLGSSKIMAELCSAFEDTLQDNIKLEKHRFELLAIYRHDGDLNPHKTNNFSGPPRPELEEAWDRLMKSMMLEDLTPLVLQVLTVPLDADIKVSHAELEHCLDWLRQHIQCHADPTFIPIHWTTNDASPVASDDGNHQCADWSQVEEWMAERSFDPFEPGLLVHPIFGKGPPSIFRHY</sequence>
<dbReference type="HOGENOM" id="CLU_042941_2_3_1"/>
<evidence type="ECO:0000256" key="1">
    <source>
        <dbReference type="ARBA" id="ARBA00035112"/>
    </source>
</evidence>
<dbReference type="EMBL" id="ACJE01000004">
    <property type="protein sequence ID" value="EHA26667.1"/>
    <property type="molecule type" value="Genomic_DNA"/>
</dbReference>
<feature type="transmembrane region" description="Helical" evidence="2">
    <location>
        <begin position="49"/>
        <end position="76"/>
    </location>
</feature>
<comment type="similarity">
    <text evidence="1">Belongs to the ustYa family.</text>
</comment>
<evidence type="ECO:0000313" key="3">
    <source>
        <dbReference type="EMBL" id="EHA26667.1"/>
    </source>
</evidence>
<keyword evidence="2" id="KW-0472">Membrane</keyword>
<evidence type="ECO:0000313" key="4">
    <source>
        <dbReference type="Proteomes" id="UP000009038"/>
    </source>
</evidence>
<gene>
    <name evidence="3" type="ORF">ASPNIDRAFT_35912</name>
</gene>
<dbReference type="PANTHER" id="PTHR33365">
    <property type="entry name" value="YALI0B05434P"/>
    <property type="match status" value="1"/>
</dbReference>
<comment type="caution">
    <text evidence="3">The sequence shown here is derived from an EMBL/GenBank/DDBJ whole genome shotgun (WGS) entry which is preliminary data.</text>
</comment>
<dbReference type="Pfam" id="PF11807">
    <property type="entry name" value="UstYa"/>
    <property type="match status" value="1"/>
</dbReference>
<keyword evidence="2" id="KW-0812">Transmembrane</keyword>
<dbReference type="STRING" id="380704.G3XT40"/>
<dbReference type="VEuPathDB" id="FungiDB:ASPNIDRAFT2_35912"/>
<accession>G3XT40</accession>
<dbReference type="GO" id="GO:0043386">
    <property type="term" value="P:mycotoxin biosynthetic process"/>
    <property type="evidence" value="ECO:0007669"/>
    <property type="project" value="InterPro"/>
</dbReference>
<dbReference type="Proteomes" id="UP000009038">
    <property type="component" value="Unassembled WGS sequence"/>
</dbReference>
<dbReference type="AlphaFoldDB" id="G3XT40"/>
<keyword evidence="2" id="KW-1133">Transmembrane helix</keyword>
<reference evidence="3 4" key="1">
    <citation type="journal article" date="2011" name="Genome Res.">
        <title>Comparative genomics of citric-acid-producing Aspergillus niger ATCC 1015 versus enzyme-producing CBS 513.88.</title>
        <authorList>
            <person name="Andersen M.R."/>
            <person name="Salazar M.P."/>
            <person name="Schaap P.J."/>
            <person name="van de Vondervoort P.J."/>
            <person name="Culley D."/>
            <person name="Thykaer J."/>
            <person name="Frisvad J.C."/>
            <person name="Nielsen K.F."/>
            <person name="Albang R."/>
            <person name="Albermann K."/>
            <person name="Berka R.M."/>
            <person name="Braus G.H."/>
            <person name="Braus-Stromeyer S.A."/>
            <person name="Corrochano L.M."/>
            <person name="Dai Z."/>
            <person name="van Dijck P.W."/>
            <person name="Hofmann G."/>
            <person name="Lasure L.L."/>
            <person name="Magnuson J.K."/>
            <person name="Menke H."/>
            <person name="Meijer M."/>
            <person name="Meijer S.L."/>
            <person name="Nielsen J.B."/>
            <person name="Nielsen M.L."/>
            <person name="van Ooyen A.J."/>
            <person name="Pel H.J."/>
            <person name="Poulsen L."/>
            <person name="Samson R.A."/>
            <person name="Stam H."/>
            <person name="Tsang A."/>
            <person name="van den Brink J.M."/>
            <person name="Atkins A."/>
            <person name="Aerts A."/>
            <person name="Shapiro H."/>
            <person name="Pangilinan J."/>
            <person name="Salamov A."/>
            <person name="Lou Y."/>
            <person name="Lindquist E."/>
            <person name="Lucas S."/>
            <person name="Grimwood J."/>
            <person name="Grigoriev I.V."/>
            <person name="Kubicek C.P."/>
            <person name="Martinez D."/>
            <person name="van Peij N.N."/>
            <person name="Roubos J.A."/>
            <person name="Nielsen J."/>
            <person name="Baker S.E."/>
        </authorList>
    </citation>
    <scope>NUCLEOTIDE SEQUENCE [LARGE SCALE GENOMIC DNA]</scope>
    <source>
        <strain evidence="4">ATCC 1015 / CBS 113.46 / FGSC A1144 / LSHB Ac4 / NCTC 3858a / NRRL 328 / USDA 3528.7</strain>
    </source>
</reference>
<dbReference type="PANTHER" id="PTHR33365:SF7">
    <property type="entry name" value="TAT PATHWAY SIGNAL SEQUENCE"/>
    <property type="match status" value="1"/>
</dbReference>
<proteinExistence type="inferred from homology"/>